<dbReference type="EMBL" id="SRME01000007">
    <property type="protein sequence ID" value="TGG86897.1"/>
    <property type="molecule type" value="Genomic_DNA"/>
</dbReference>
<reference evidence="5 6" key="1">
    <citation type="submission" date="2019-04" db="EMBL/GenBank/DDBJ databases">
        <title>Draft genome sequence data and analysis of a Fermenting Bacterium, Geotoga petraea strain HO-Geo1, isolated from heavy-oil petroleum reservoir in Russia.</title>
        <authorList>
            <person name="Grouzdev D.S."/>
            <person name="Semenova E.M."/>
            <person name="Sokolova D.S."/>
            <person name="Tourova T.P."/>
            <person name="Poltaraus A.B."/>
            <person name="Nazina T.N."/>
        </authorList>
    </citation>
    <scope>NUCLEOTIDE SEQUENCE [LARGE SCALE GENOMIC DNA]</scope>
    <source>
        <strain evidence="5 6">HO-Geo1</strain>
    </source>
</reference>
<dbReference type="Gene3D" id="1.10.10.10">
    <property type="entry name" value="Winged helix-like DNA-binding domain superfamily/Winged helix DNA-binding domain"/>
    <property type="match status" value="1"/>
</dbReference>
<dbReference type="Pfam" id="PF00392">
    <property type="entry name" value="GntR"/>
    <property type="match status" value="1"/>
</dbReference>
<dbReference type="SUPFAM" id="SSF46785">
    <property type="entry name" value="Winged helix' DNA-binding domain"/>
    <property type="match status" value="1"/>
</dbReference>
<name>A0A4Z0VZG8_9BACT</name>
<evidence type="ECO:0000313" key="5">
    <source>
        <dbReference type="EMBL" id="TGG86897.1"/>
    </source>
</evidence>
<organism evidence="5 6">
    <name type="scientific">Geotoga petraea</name>
    <dbReference type="NCBI Taxonomy" id="28234"/>
    <lineage>
        <taxon>Bacteria</taxon>
        <taxon>Thermotogati</taxon>
        <taxon>Thermotogota</taxon>
        <taxon>Thermotogae</taxon>
        <taxon>Petrotogales</taxon>
        <taxon>Petrotogaceae</taxon>
        <taxon>Geotoga</taxon>
    </lineage>
</organism>
<dbReference type="PROSITE" id="PS50949">
    <property type="entry name" value="HTH_GNTR"/>
    <property type="match status" value="1"/>
</dbReference>
<keyword evidence="2" id="KW-0238">DNA-binding</keyword>
<dbReference type="RefSeq" id="WP_135403185.1">
    <property type="nucleotide sequence ID" value="NZ_SRME01000007.1"/>
</dbReference>
<evidence type="ECO:0000256" key="2">
    <source>
        <dbReference type="ARBA" id="ARBA00023125"/>
    </source>
</evidence>
<dbReference type="OrthoDB" id="162505at2"/>
<dbReference type="AlphaFoldDB" id="A0A4Z0VZG8"/>
<proteinExistence type="predicted"/>
<keyword evidence="1" id="KW-0805">Transcription regulation</keyword>
<dbReference type="PANTHER" id="PTHR38445">
    <property type="entry name" value="HTH-TYPE TRANSCRIPTIONAL REPRESSOR YTRA"/>
    <property type="match status" value="1"/>
</dbReference>
<protein>
    <submittedName>
        <fullName evidence="5">GntR family transcriptional regulator</fullName>
    </submittedName>
</protein>
<dbReference type="Proteomes" id="UP000297288">
    <property type="component" value="Unassembled WGS sequence"/>
</dbReference>
<feature type="domain" description="HTH gntR-type" evidence="4">
    <location>
        <begin position="9"/>
        <end position="77"/>
    </location>
</feature>
<evidence type="ECO:0000256" key="3">
    <source>
        <dbReference type="ARBA" id="ARBA00023163"/>
    </source>
</evidence>
<dbReference type="InterPro" id="IPR000524">
    <property type="entry name" value="Tscrpt_reg_HTH_GntR"/>
</dbReference>
<dbReference type="InterPro" id="IPR036390">
    <property type="entry name" value="WH_DNA-bd_sf"/>
</dbReference>
<evidence type="ECO:0000313" key="6">
    <source>
        <dbReference type="Proteomes" id="UP000297288"/>
    </source>
</evidence>
<dbReference type="InterPro" id="IPR036388">
    <property type="entry name" value="WH-like_DNA-bd_sf"/>
</dbReference>
<gene>
    <name evidence="5" type="ORF">E4650_09635</name>
</gene>
<accession>A0A4Z0VZG8</accession>
<comment type="caution">
    <text evidence="5">The sequence shown here is derived from an EMBL/GenBank/DDBJ whole genome shotgun (WGS) entry which is preliminary data.</text>
</comment>
<evidence type="ECO:0000256" key="1">
    <source>
        <dbReference type="ARBA" id="ARBA00023015"/>
    </source>
</evidence>
<sequence>MRLDENSTTPLFIQISEIIEDMILDEEFKEEGQIFSTNQLAESFKINPATARKGFNILVEENIIYKKRGVGMFVKEGAKEIIKEKRKKHFKENFLYNLIAEAKKLNITKEEIISMIRNTEEGDDIE</sequence>
<dbReference type="PANTHER" id="PTHR38445:SF10">
    <property type="entry name" value="GNTR-FAMILY TRANSCRIPTIONAL REGULATOR"/>
    <property type="match status" value="1"/>
</dbReference>
<dbReference type="CDD" id="cd07377">
    <property type="entry name" value="WHTH_GntR"/>
    <property type="match status" value="1"/>
</dbReference>
<keyword evidence="3" id="KW-0804">Transcription</keyword>
<dbReference type="GO" id="GO:0003700">
    <property type="term" value="F:DNA-binding transcription factor activity"/>
    <property type="evidence" value="ECO:0007669"/>
    <property type="project" value="InterPro"/>
</dbReference>
<evidence type="ECO:0000259" key="4">
    <source>
        <dbReference type="PROSITE" id="PS50949"/>
    </source>
</evidence>
<dbReference type="SMART" id="SM00345">
    <property type="entry name" value="HTH_GNTR"/>
    <property type="match status" value="1"/>
</dbReference>
<dbReference type="GO" id="GO:0003677">
    <property type="term" value="F:DNA binding"/>
    <property type="evidence" value="ECO:0007669"/>
    <property type="project" value="UniProtKB-KW"/>
</dbReference>